<evidence type="ECO:0000256" key="2">
    <source>
        <dbReference type="ARBA" id="ARBA00023315"/>
    </source>
</evidence>
<dbReference type="PROSITE" id="PS51186">
    <property type="entry name" value="GNAT"/>
    <property type="match status" value="1"/>
</dbReference>
<name>A0A081LAX2_9BACI</name>
<protein>
    <submittedName>
        <fullName evidence="4">GNAT family acetyltransferase</fullName>
    </submittedName>
</protein>
<dbReference type="EMBL" id="JOTP01000010">
    <property type="protein sequence ID" value="KEP26398.1"/>
    <property type="molecule type" value="Genomic_DNA"/>
</dbReference>
<dbReference type="PANTHER" id="PTHR43420:SF31">
    <property type="entry name" value="ACETYLTRANSFERASE"/>
    <property type="match status" value="1"/>
</dbReference>
<dbReference type="InterPro" id="IPR016181">
    <property type="entry name" value="Acyl_CoA_acyltransferase"/>
</dbReference>
<feature type="domain" description="N-acetyltransferase" evidence="3">
    <location>
        <begin position="8"/>
        <end position="153"/>
    </location>
</feature>
<evidence type="ECO:0000256" key="1">
    <source>
        <dbReference type="ARBA" id="ARBA00022679"/>
    </source>
</evidence>
<sequence length="294" mass="34425">METYELVSDYRDDDKLKESFNALAINTFDLDFRDWYERGYWDEKYIPYSFVHNGKVVSNASVYLMSVIIDGQTYRAVQIGTVMTDQAYRHKGLATKLMQHIMDTYENHCDVMFLFGNETVLNFYPKFGFTRYYESEFSLDISKSTIQMKKDERIKQLTLEHDLPLLEQFAEKRQSYSMKMDAQDHGSLLMFYFTLVWPDAIFYIEALDTIVLMNEENETMHVYDIISLITPNIEEVVASIVKETTEKVIFYFTPDASIEGVHAVTTPNDEDALFILNKDAWLNGHFMFPITAHC</sequence>
<evidence type="ECO:0000313" key="4">
    <source>
        <dbReference type="EMBL" id="KEP26398.1"/>
    </source>
</evidence>
<proteinExistence type="predicted"/>
<dbReference type="eggNOG" id="COG0456">
    <property type="taxonomic scope" value="Bacteria"/>
</dbReference>
<dbReference type="CDD" id="cd04301">
    <property type="entry name" value="NAT_SF"/>
    <property type="match status" value="1"/>
</dbReference>
<dbReference type="Proteomes" id="UP000028091">
    <property type="component" value="Unassembled WGS sequence"/>
</dbReference>
<dbReference type="InterPro" id="IPR050680">
    <property type="entry name" value="YpeA/RimI_acetyltransf"/>
</dbReference>
<keyword evidence="2" id="KW-0012">Acyltransferase</keyword>
<evidence type="ECO:0000259" key="3">
    <source>
        <dbReference type="PROSITE" id="PS51186"/>
    </source>
</evidence>
<dbReference type="AlphaFoldDB" id="A0A081LAX2"/>
<gene>
    <name evidence="4" type="ORF">BA70_02395</name>
</gene>
<dbReference type="PANTHER" id="PTHR43420">
    <property type="entry name" value="ACETYLTRANSFERASE"/>
    <property type="match status" value="1"/>
</dbReference>
<evidence type="ECO:0000313" key="5">
    <source>
        <dbReference type="Proteomes" id="UP000028091"/>
    </source>
</evidence>
<dbReference type="RefSeq" id="WP_034321616.1">
    <property type="nucleotide sequence ID" value="NZ_JOTP01000010.1"/>
</dbReference>
<organism evidence="4 5">
    <name type="scientific">Bacillus zhangzhouensis</name>
    <dbReference type="NCBI Taxonomy" id="1178540"/>
    <lineage>
        <taxon>Bacteria</taxon>
        <taxon>Bacillati</taxon>
        <taxon>Bacillota</taxon>
        <taxon>Bacilli</taxon>
        <taxon>Bacillales</taxon>
        <taxon>Bacillaceae</taxon>
        <taxon>Bacillus</taxon>
    </lineage>
</organism>
<reference evidence="4 5" key="1">
    <citation type="submission" date="2012-09" db="EMBL/GenBank/DDBJ databases">
        <title>Genome Sequence of Bacillus sp. DW5-4.</title>
        <authorList>
            <person name="Lai Q."/>
            <person name="Liu Y."/>
            <person name="Shao Z."/>
        </authorList>
    </citation>
    <scope>NUCLEOTIDE SEQUENCE [LARGE SCALE GENOMIC DNA]</scope>
    <source>
        <strain evidence="4 5">DW5-4</strain>
    </source>
</reference>
<dbReference type="Pfam" id="PF13527">
    <property type="entry name" value="Acetyltransf_9"/>
    <property type="match status" value="1"/>
</dbReference>
<dbReference type="SUPFAM" id="SSF55729">
    <property type="entry name" value="Acyl-CoA N-acyltransferases (Nat)"/>
    <property type="match status" value="1"/>
</dbReference>
<keyword evidence="5" id="KW-1185">Reference proteome</keyword>
<keyword evidence="1 4" id="KW-0808">Transferase</keyword>
<dbReference type="OrthoDB" id="9804948at2"/>
<dbReference type="InterPro" id="IPR000182">
    <property type="entry name" value="GNAT_dom"/>
</dbReference>
<dbReference type="Gene3D" id="3.40.630.30">
    <property type="match status" value="1"/>
</dbReference>
<accession>A0A081LAX2</accession>
<comment type="caution">
    <text evidence="4">The sequence shown here is derived from an EMBL/GenBank/DDBJ whole genome shotgun (WGS) entry which is preliminary data.</text>
</comment>
<dbReference type="GO" id="GO:0016747">
    <property type="term" value="F:acyltransferase activity, transferring groups other than amino-acyl groups"/>
    <property type="evidence" value="ECO:0007669"/>
    <property type="project" value="InterPro"/>
</dbReference>